<dbReference type="PANTHER" id="PTHR21377:SF0">
    <property type="entry name" value="PROTEIN FAM210B, MITOCHONDRIAL"/>
    <property type="match status" value="1"/>
</dbReference>
<accession>A0A4S2MP75</accession>
<keyword evidence="4" id="KW-1185">Reference proteome</keyword>
<feature type="non-terminal residue" evidence="3">
    <location>
        <position position="129"/>
    </location>
</feature>
<dbReference type="FunCoup" id="A0A4S2MP75">
    <property type="interactions" value="15"/>
</dbReference>
<dbReference type="InterPro" id="IPR045866">
    <property type="entry name" value="FAM210A/B-like"/>
</dbReference>
<evidence type="ECO:0000313" key="4">
    <source>
        <dbReference type="Proteomes" id="UP000298138"/>
    </source>
</evidence>
<organism evidence="3 4">
    <name type="scientific">Ascodesmis nigricans</name>
    <dbReference type="NCBI Taxonomy" id="341454"/>
    <lineage>
        <taxon>Eukaryota</taxon>
        <taxon>Fungi</taxon>
        <taxon>Dikarya</taxon>
        <taxon>Ascomycota</taxon>
        <taxon>Pezizomycotina</taxon>
        <taxon>Pezizomycetes</taxon>
        <taxon>Pezizales</taxon>
        <taxon>Ascodesmidaceae</taxon>
        <taxon>Ascodesmis</taxon>
    </lineage>
</organism>
<keyword evidence="1" id="KW-1133">Transmembrane helix</keyword>
<reference evidence="3 4" key="1">
    <citation type="submission" date="2019-04" db="EMBL/GenBank/DDBJ databases">
        <title>Comparative genomics and transcriptomics to analyze fruiting body development in filamentous ascomycetes.</title>
        <authorList>
            <consortium name="DOE Joint Genome Institute"/>
            <person name="Lutkenhaus R."/>
            <person name="Traeger S."/>
            <person name="Breuer J."/>
            <person name="Kuo A."/>
            <person name="Lipzen A."/>
            <person name="Pangilinan J."/>
            <person name="Dilworth D."/>
            <person name="Sandor L."/>
            <person name="Poggeler S."/>
            <person name="Barry K."/>
            <person name="Grigoriev I.V."/>
            <person name="Nowrousian M."/>
        </authorList>
    </citation>
    <scope>NUCLEOTIDE SEQUENCE [LARGE SCALE GENOMIC DNA]</scope>
    <source>
        <strain evidence="3 4">CBS 389.68</strain>
    </source>
</reference>
<evidence type="ECO:0000256" key="1">
    <source>
        <dbReference type="SAM" id="Phobius"/>
    </source>
</evidence>
<evidence type="ECO:0000259" key="2">
    <source>
        <dbReference type="Pfam" id="PF06916"/>
    </source>
</evidence>
<dbReference type="EMBL" id="ML220238">
    <property type="protein sequence ID" value="TGZ76137.1"/>
    <property type="molecule type" value="Genomic_DNA"/>
</dbReference>
<feature type="domain" description="DUF1279" evidence="2">
    <location>
        <begin position="10"/>
        <end position="122"/>
    </location>
</feature>
<dbReference type="OrthoDB" id="426386at2759"/>
<dbReference type="Proteomes" id="UP000298138">
    <property type="component" value="Unassembled WGS sequence"/>
</dbReference>
<dbReference type="Pfam" id="PF06916">
    <property type="entry name" value="FAM210A-B_dom"/>
    <property type="match status" value="1"/>
</dbReference>
<proteinExistence type="predicted"/>
<dbReference type="STRING" id="341454.A0A4S2MP75"/>
<name>A0A4S2MP75_9PEZI</name>
<gene>
    <name evidence="3" type="ORF">EX30DRAFT_292580</name>
</gene>
<feature type="non-terminal residue" evidence="3">
    <location>
        <position position="1"/>
    </location>
</feature>
<dbReference type="GO" id="GO:0005739">
    <property type="term" value="C:mitochondrion"/>
    <property type="evidence" value="ECO:0007669"/>
    <property type="project" value="TreeGrafter"/>
</dbReference>
<dbReference type="AlphaFoldDB" id="A0A4S2MP75"/>
<protein>
    <recommendedName>
        <fullName evidence="2">DUF1279 domain-containing protein</fullName>
    </recommendedName>
</protein>
<feature type="transmembrane region" description="Helical" evidence="1">
    <location>
        <begin position="20"/>
        <end position="41"/>
    </location>
</feature>
<keyword evidence="1" id="KW-0812">Transmembrane</keyword>
<dbReference type="InterPro" id="IPR009688">
    <property type="entry name" value="FAM210A/B-like_dom"/>
</dbReference>
<evidence type="ECO:0000313" key="3">
    <source>
        <dbReference type="EMBL" id="TGZ76137.1"/>
    </source>
</evidence>
<dbReference type="PANTHER" id="PTHR21377">
    <property type="entry name" value="PROTEIN FAM210B, MITOCHONDRIAL"/>
    <property type="match status" value="1"/>
</dbReference>
<dbReference type="InParanoid" id="A0A4S2MP75"/>
<sequence length="129" mass="13966">PAPPQTLGARMKALSKEYGYAALGVYLALSALDFPFCFLGVRLVGTEKIGHYEEAIVGAVRPYWVAVRKRVGVPVGVGETDVREIVGRDGRGASVWTELALAYAIHKSLIFLRVPMTAAVTPKVVKVLR</sequence>
<keyword evidence="1" id="KW-0472">Membrane</keyword>